<name>A0A845A381_9SPHN</name>
<evidence type="ECO:0000256" key="1">
    <source>
        <dbReference type="ARBA" id="ARBA00022737"/>
    </source>
</evidence>
<evidence type="ECO:0000256" key="2">
    <source>
        <dbReference type="SAM" id="MobiDB-lite"/>
    </source>
</evidence>
<dbReference type="NCBIfam" id="TIGR03696">
    <property type="entry name" value="Rhs_assc_core"/>
    <property type="match status" value="1"/>
</dbReference>
<evidence type="ECO:0000259" key="3">
    <source>
        <dbReference type="Pfam" id="PF25023"/>
    </source>
</evidence>
<dbReference type="InterPro" id="IPR031325">
    <property type="entry name" value="RHS_repeat"/>
</dbReference>
<feature type="region of interest" description="Disordered" evidence="2">
    <location>
        <begin position="567"/>
        <end position="586"/>
    </location>
</feature>
<proteinExistence type="predicted"/>
<sequence>MASAEHQVTRDVFFGYDLMSNMEYARFDSAAGEGISNTFNAFGQLLSSSNNMDSVTRTLSYQYDVGGRRTRITHPDANYWVNAFDALGRLTNLPQQGGTALGTRTYTAQGRPSANAWTNSTLSANQSSWTFEAAGRLSAMTVNLNGTASDANWTFATNHASQLTSETRDNDAYAFGNHVNFDLDYAPNGLNQYAVVEAVSYGYDASGNLTSDGTTTWTYDTENRMVSAVTGPATVTLRYDPLGRLYEVSNSASGSQRRHYYDGQDLVLEYSGNGTLLRRYVHGPGAGDDPVIWYEGAAVSNANRRYLHADRLGSTVAVTDYQGSLIAANAYDEYGVPDQDNVGRFQYTAQAWVPELGLYYYKARMYSPTLGRFMQTDPIEYGDGMNIYTYVGNDPLNGVDPSGLAAVNDNDDIEYGCSFGFFGKTSSSNLKDICGENDDDFMDYAIQTIDALVKEASRRNRFNGRSLDFGRRTYPREQLWLILIDGSIFEPETRIDEVTVCGNVLGQQTAMISDDIQMQTIAAVHTHPDWAFSWPGAGDYATARQREVYGIFRNGAWALDGTISRGGAPRHIEGRRPSAGPPSRGC</sequence>
<reference evidence="4 5" key="1">
    <citation type="submission" date="2019-12" db="EMBL/GenBank/DDBJ databases">
        <title>Genomic-based taxomic classification of the family Erythrobacteraceae.</title>
        <authorList>
            <person name="Xu L."/>
        </authorList>
    </citation>
    <scope>NUCLEOTIDE SEQUENCE [LARGE SCALE GENOMIC DNA]</scope>
    <source>
        <strain evidence="4 5">RC4-10-4</strain>
    </source>
</reference>
<dbReference type="Pfam" id="PF05593">
    <property type="entry name" value="RHS_repeat"/>
    <property type="match status" value="1"/>
</dbReference>
<organism evidence="4 5">
    <name type="scientific">Aurantiacibacter arachoides</name>
    <dbReference type="NCBI Taxonomy" id="1850444"/>
    <lineage>
        <taxon>Bacteria</taxon>
        <taxon>Pseudomonadati</taxon>
        <taxon>Pseudomonadota</taxon>
        <taxon>Alphaproteobacteria</taxon>
        <taxon>Sphingomonadales</taxon>
        <taxon>Erythrobacteraceae</taxon>
        <taxon>Aurantiacibacter</taxon>
    </lineage>
</organism>
<dbReference type="PANTHER" id="PTHR32305">
    <property type="match status" value="1"/>
</dbReference>
<keyword evidence="5" id="KW-1185">Reference proteome</keyword>
<dbReference type="Proteomes" id="UP000460626">
    <property type="component" value="Unassembled WGS sequence"/>
</dbReference>
<dbReference type="Gene3D" id="2.180.10.10">
    <property type="entry name" value="RHS repeat-associated core"/>
    <property type="match status" value="1"/>
</dbReference>
<evidence type="ECO:0000313" key="4">
    <source>
        <dbReference type="EMBL" id="MXO94388.1"/>
    </source>
</evidence>
<dbReference type="EMBL" id="WTYH01000001">
    <property type="protein sequence ID" value="MXO94388.1"/>
    <property type="molecule type" value="Genomic_DNA"/>
</dbReference>
<dbReference type="AlphaFoldDB" id="A0A845A381"/>
<dbReference type="InterPro" id="IPR050708">
    <property type="entry name" value="T6SS_VgrG/RHS"/>
</dbReference>
<comment type="caution">
    <text evidence="4">The sequence shown here is derived from an EMBL/GenBank/DDBJ whole genome shotgun (WGS) entry which is preliminary data.</text>
</comment>
<feature type="domain" description="Teneurin-like YD-shell" evidence="3">
    <location>
        <begin position="108"/>
        <end position="395"/>
    </location>
</feature>
<dbReference type="PANTHER" id="PTHR32305:SF15">
    <property type="entry name" value="PROTEIN RHSA-RELATED"/>
    <property type="match status" value="1"/>
</dbReference>
<dbReference type="OrthoDB" id="7405368at2"/>
<protein>
    <recommendedName>
        <fullName evidence="3">Teneurin-like YD-shell domain-containing protein</fullName>
    </recommendedName>
</protein>
<dbReference type="InterPro" id="IPR056823">
    <property type="entry name" value="TEN-like_YD-shell"/>
</dbReference>
<keyword evidence="1" id="KW-0677">Repeat</keyword>
<dbReference type="RefSeq" id="WP_131453610.1">
    <property type="nucleotide sequence ID" value="NZ_BMJK01000002.1"/>
</dbReference>
<dbReference type="Pfam" id="PF25023">
    <property type="entry name" value="TEN_YD-shell"/>
    <property type="match status" value="1"/>
</dbReference>
<gene>
    <name evidence="4" type="ORF">GRI62_12355</name>
</gene>
<evidence type="ECO:0000313" key="5">
    <source>
        <dbReference type="Proteomes" id="UP000460626"/>
    </source>
</evidence>
<accession>A0A845A381</accession>
<dbReference type="InterPro" id="IPR022385">
    <property type="entry name" value="Rhs_assc_core"/>
</dbReference>